<evidence type="ECO:0000313" key="3">
    <source>
        <dbReference type="Proteomes" id="UP000663880"/>
    </source>
</evidence>
<protein>
    <submittedName>
        <fullName evidence="2">Uncharacterized protein</fullName>
    </submittedName>
</protein>
<feature type="signal peptide" evidence="1">
    <location>
        <begin position="1"/>
        <end position="18"/>
    </location>
</feature>
<evidence type="ECO:0000256" key="1">
    <source>
        <dbReference type="SAM" id="SignalP"/>
    </source>
</evidence>
<dbReference type="AlphaFoldDB" id="A0A821RT82"/>
<keyword evidence="3" id="KW-1185">Reference proteome</keyword>
<reference evidence="2" key="1">
    <citation type="submission" date="2021-02" db="EMBL/GenBank/DDBJ databases">
        <authorList>
            <person name="Steward A R."/>
        </authorList>
    </citation>
    <scope>NUCLEOTIDE SEQUENCE</scope>
</reference>
<proteinExistence type="predicted"/>
<gene>
    <name evidence="2" type="ORF">PMACD_LOCUS6742</name>
</gene>
<accession>A0A821RT82</accession>
<organism evidence="2 3">
    <name type="scientific">Pieris macdunnoughi</name>
    <dbReference type="NCBI Taxonomy" id="345717"/>
    <lineage>
        <taxon>Eukaryota</taxon>
        <taxon>Metazoa</taxon>
        <taxon>Ecdysozoa</taxon>
        <taxon>Arthropoda</taxon>
        <taxon>Hexapoda</taxon>
        <taxon>Insecta</taxon>
        <taxon>Pterygota</taxon>
        <taxon>Neoptera</taxon>
        <taxon>Endopterygota</taxon>
        <taxon>Lepidoptera</taxon>
        <taxon>Glossata</taxon>
        <taxon>Ditrysia</taxon>
        <taxon>Papilionoidea</taxon>
        <taxon>Pieridae</taxon>
        <taxon>Pierinae</taxon>
        <taxon>Pieris</taxon>
    </lineage>
</organism>
<dbReference type="OrthoDB" id="7759717at2759"/>
<evidence type="ECO:0000313" key="2">
    <source>
        <dbReference type="EMBL" id="CAF4847292.1"/>
    </source>
</evidence>
<sequence>MLKVLCTIFLSFPVGILSQAWHNKACLEDDVGYVERLAQETMYKIEKDVKFCNLKVDDFNQTINNQMYSWHVSGSVQYTDNFLISIQSVHLEKISSLVTRRLVNNVPEYQAGVLFTLVFNQAKIGFNALVKLDNQPEQRYTLDYLYNSISFPISIVRILNTTETTYTSSSAGTLAHVVKMNFLPYTNVSQVIGRNFKSSTISSSFTKWARQIFLPIMEELEDIITFPTIRLDGCK</sequence>
<keyword evidence="1" id="KW-0732">Signal</keyword>
<name>A0A821RT82_9NEOP</name>
<dbReference type="EMBL" id="CAJOBZ010000015">
    <property type="protein sequence ID" value="CAF4847292.1"/>
    <property type="molecule type" value="Genomic_DNA"/>
</dbReference>
<feature type="chain" id="PRO_5032944749" evidence="1">
    <location>
        <begin position="19"/>
        <end position="235"/>
    </location>
</feature>
<dbReference type="Proteomes" id="UP000663880">
    <property type="component" value="Unassembled WGS sequence"/>
</dbReference>
<comment type="caution">
    <text evidence="2">The sequence shown here is derived from an EMBL/GenBank/DDBJ whole genome shotgun (WGS) entry which is preliminary data.</text>
</comment>